<feature type="compositionally biased region" description="Polar residues" evidence="1">
    <location>
        <begin position="1"/>
        <end position="34"/>
    </location>
</feature>
<feature type="region of interest" description="Disordered" evidence="1">
    <location>
        <begin position="1"/>
        <end position="77"/>
    </location>
</feature>
<organism evidence="2 3">
    <name type="scientific">Musa troglodytarum</name>
    <name type="common">fe'i banana</name>
    <dbReference type="NCBI Taxonomy" id="320322"/>
    <lineage>
        <taxon>Eukaryota</taxon>
        <taxon>Viridiplantae</taxon>
        <taxon>Streptophyta</taxon>
        <taxon>Embryophyta</taxon>
        <taxon>Tracheophyta</taxon>
        <taxon>Spermatophyta</taxon>
        <taxon>Magnoliopsida</taxon>
        <taxon>Liliopsida</taxon>
        <taxon>Zingiberales</taxon>
        <taxon>Musaceae</taxon>
        <taxon>Musa</taxon>
    </lineage>
</organism>
<gene>
    <name evidence="2" type="ORF">MUK42_34217</name>
</gene>
<protein>
    <submittedName>
        <fullName evidence="2">Uncharacterized protein</fullName>
    </submittedName>
</protein>
<reference evidence="2" key="1">
    <citation type="submission" date="2022-05" db="EMBL/GenBank/DDBJ databases">
        <title>The Musa troglodytarum L. genome provides insights into the mechanism of non-climacteric behaviour and enrichment of carotenoids.</title>
        <authorList>
            <person name="Wang J."/>
        </authorList>
    </citation>
    <scope>NUCLEOTIDE SEQUENCE</scope>
    <source>
        <tissue evidence="2">Leaf</tissue>
    </source>
</reference>
<dbReference type="Proteomes" id="UP001055439">
    <property type="component" value="Chromosome 8"/>
</dbReference>
<dbReference type="EMBL" id="CP097510">
    <property type="protein sequence ID" value="URE39088.1"/>
    <property type="molecule type" value="Genomic_DNA"/>
</dbReference>
<accession>A0A9E7HY06</accession>
<evidence type="ECO:0000256" key="1">
    <source>
        <dbReference type="SAM" id="MobiDB-lite"/>
    </source>
</evidence>
<proteinExistence type="predicted"/>
<dbReference type="AlphaFoldDB" id="A0A9E7HY06"/>
<name>A0A9E7HY06_9LILI</name>
<evidence type="ECO:0000313" key="3">
    <source>
        <dbReference type="Proteomes" id="UP001055439"/>
    </source>
</evidence>
<evidence type="ECO:0000313" key="2">
    <source>
        <dbReference type="EMBL" id="URE39088.1"/>
    </source>
</evidence>
<sequence length="187" mass="20498">MLLNGLQSPKSLEASSASGGRFPSSTSLCNSRSPIPSARKGTWLRFSPSEERDNNACGRKRPVEGRGSKPKALGLKTRKPNPVSAICYVQVVFEDSNMEDEAIPWNHGTTKEAVGVEIKFEYNLGSSSSDFVNTDRQSNTTSRGALRKKNKLQALSCFKIHFVNIKQTWSDAGKAPLQRSICAVHRA</sequence>
<keyword evidence="3" id="KW-1185">Reference proteome</keyword>